<dbReference type="SUPFAM" id="SSF48452">
    <property type="entry name" value="TPR-like"/>
    <property type="match status" value="1"/>
</dbReference>
<evidence type="ECO:0000313" key="10">
    <source>
        <dbReference type="Proteomes" id="UP000016540"/>
    </source>
</evidence>
<comment type="caution">
    <text evidence="9">The sequence shown here is derived from an EMBL/GenBank/DDBJ whole genome shotgun (WGS) entry which is preliminary data.</text>
</comment>
<dbReference type="InterPro" id="IPR011990">
    <property type="entry name" value="TPR-like_helical_dom_sf"/>
</dbReference>
<dbReference type="SMART" id="SM00028">
    <property type="entry name" value="TPR"/>
    <property type="match status" value="2"/>
</dbReference>
<dbReference type="PANTHER" id="PTHR47870">
    <property type="entry name" value="CYTOCHROME C-TYPE BIOGENESIS PROTEIN CCMH"/>
    <property type="match status" value="1"/>
</dbReference>
<dbReference type="Proteomes" id="UP000016540">
    <property type="component" value="Unassembled WGS sequence"/>
</dbReference>
<dbReference type="InterPro" id="IPR019734">
    <property type="entry name" value="TPR_rpt"/>
</dbReference>
<feature type="domain" description="Cytochrome c-type biogenesis protein H Ig-like" evidence="7">
    <location>
        <begin position="309"/>
        <end position="420"/>
    </location>
</feature>
<dbReference type="EMBL" id="ASAD01000002">
    <property type="protein sequence ID" value="EON94004.1"/>
    <property type="molecule type" value="Genomic_DNA"/>
</dbReference>
<keyword evidence="6" id="KW-0472">Membrane</keyword>
<keyword evidence="6" id="KW-1133">Transmembrane helix</keyword>
<keyword evidence="10" id="KW-1185">Reference proteome</keyword>
<evidence type="ECO:0000256" key="6">
    <source>
        <dbReference type="SAM" id="Phobius"/>
    </source>
</evidence>
<dbReference type="OrthoDB" id="9776053at2"/>
<dbReference type="STRING" id="1318628.MARLIPOL_00593"/>
<reference evidence="9 10" key="1">
    <citation type="journal article" date="2013" name="Genome Announc.">
        <title>Draft Genome Sequence of the Moderately Halophilic Bacterium Marinobacter lipolyticus Strain SM19.</title>
        <authorList>
            <person name="Papke R.T."/>
            <person name="de la Haba R.R."/>
            <person name="Infante-Dominguez C."/>
            <person name="Perez D."/>
            <person name="Sanchez-Porro C."/>
            <person name="Lapierre P."/>
            <person name="Ventosa A."/>
        </authorList>
    </citation>
    <scope>NUCLEOTIDE SEQUENCE [LARGE SCALE GENOMIC DNA]</scope>
    <source>
        <strain evidence="9 10">SM19</strain>
    </source>
</reference>
<dbReference type="InterPro" id="IPR056412">
    <property type="entry name" value="Ig_CycH"/>
</dbReference>
<evidence type="ECO:0000259" key="7">
    <source>
        <dbReference type="Pfam" id="PF23892"/>
    </source>
</evidence>
<feature type="transmembrane region" description="Helical" evidence="6">
    <location>
        <begin position="6"/>
        <end position="25"/>
    </location>
</feature>
<evidence type="ECO:0000256" key="2">
    <source>
        <dbReference type="ARBA" id="ARBA00022737"/>
    </source>
</evidence>
<dbReference type="GO" id="GO:0017004">
    <property type="term" value="P:cytochrome complex assembly"/>
    <property type="evidence" value="ECO:0007669"/>
    <property type="project" value="UniProtKB-KW"/>
</dbReference>
<dbReference type="Pfam" id="PF23892">
    <property type="entry name" value="Ig_CycH"/>
    <property type="match status" value="1"/>
</dbReference>
<dbReference type="PROSITE" id="PS50005">
    <property type="entry name" value="TPR"/>
    <property type="match status" value="1"/>
</dbReference>
<feature type="repeat" description="TPR" evidence="5">
    <location>
        <begin position="242"/>
        <end position="275"/>
    </location>
</feature>
<feature type="domain" description="Cytochrome c-type biogenesis protein H TPR" evidence="8">
    <location>
        <begin position="145"/>
        <end position="272"/>
    </location>
</feature>
<organism evidence="9 10">
    <name type="scientific">Marinobacter lipolyticus SM19</name>
    <dbReference type="NCBI Taxonomy" id="1318628"/>
    <lineage>
        <taxon>Bacteria</taxon>
        <taxon>Pseudomonadati</taxon>
        <taxon>Pseudomonadota</taxon>
        <taxon>Gammaproteobacteria</taxon>
        <taxon>Pseudomonadales</taxon>
        <taxon>Marinobacteraceae</taxon>
        <taxon>Marinobacter</taxon>
    </lineage>
</organism>
<name>R8B656_9GAMM</name>
<dbReference type="GO" id="GO:0030313">
    <property type="term" value="C:cell envelope"/>
    <property type="evidence" value="ECO:0007669"/>
    <property type="project" value="UniProtKB-SubCell"/>
</dbReference>
<dbReference type="NCBIfam" id="TIGR03142">
    <property type="entry name" value="cytochro_ccmI"/>
    <property type="match status" value="1"/>
</dbReference>
<dbReference type="PANTHER" id="PTHR47870:SF4">
    <property type="entry name" value="CYTOCHROME C-TYPE BIOGENESIS PROTEIN CYCH"/>
    <property type="match status" value="1"/>
</dbReference>
<dbReference type="Pfam" id="PF23914">
    <property type="entry name" value="TPR_CcmH_CycH"/>
    <property type="match status" value="1"/>
</dbReference>
<dbReference type="Gene3D" id="1.25.40.10">
    <property type="entry name" value="Tetratricopeptide repeat domain"/>
    <property type="match status" value="1"/>
</dbReference>
<dbReference type="InterPro" id="IPR056413">
    <property type="entry name" value="TPR_CcmH_CycH"/>
</dbReference>
<evidence type="ECO:0000256" key="4">
    <source>
        <dbReference type="ARBA" id="ARBA00022803"/>
    </source>
</evidence>
<dbReference type="eggNOG" id="COG4235">
    <property type="taxonomic scope" value="Bacteria"/>
</dbReference>
<protein>
    <submittedName>
        <fullName evidence="9">TPR repeat protein</fullName>
    </submittedName>
</protein>
<comment type="subcellular location">
    <subcellularLocation>
        <location evidence="1">Cell envelope</location>
    </subcellularLocation>
</comment>
<keyword evidence="6" id="KW-0812">Transmembrane</keyword>
<keyword evidence="4 5" id="KW-0802">TPR repeat</keyword>
<dbReference type="InterPro" id="IPR017560">
    <property type="entry name" value="Cyt_c_biogenesis_CcmI"/>
</dbReference>
<sequence length="425" mass="46706">MTDTFWLFAAALIILALAFIIWPLFSHRAGRQQQTDLRNQNLMAYRSRMAELESEYQAGILDQENYQQLRDELAGSMLDDVPDATEQEGKSATRVRGRKSSMAIAIVSFALIPAAAVFLYQQWGAMDDLEQYLAMQEMIASDGDRVQQMNQLTTQLRERLEANPDNADGWAMLGRSYMRLERYKDAAWAFERLAEQVKGNDQAEATAWGLSAQALFFNSQGALDAGVTRAIEKARALNPDEVNALGLLGISAFSQQNYEDAIDYWERIVAAAPDHPQLGSIRQGISEAYQRLGQEVPESATASVSGPGVTVRVELSEAFAGEVPTDTTLFVFARRSGSQGSAPLAVARLSAGDLPADIRLDDRNAMSPDNRLSDASEVLLVARLSRTGNAMPQAGDWQGELKEPVTVSNDQSVAATLIIDHQLRN</sequence>
<dbReference type="GO" id="GO:0005886">
    <property type="term" value="C:plasma membrane"/>
    <property type="evidence" value="ECO:0007669"/>
    <property type="project" value="TreeGrafter"/>
</dbReference>
<accession>R8B656</accession>
<feature type="transmembrane region" description="Helical" evidence="6">
    <location>
        <begin position="100"/>
        <end position="120"/>
    </location>
</feature>
<dbReference type="RefSeq" id="WP_012136103.1">
    <property type="nucleotide sequence ID" value="NZ_KE007306.1"/>
</dbReference>
<evidence type="ECO:0000259" key="8">
    <source>
        <dbReference type="Pfam" id="PF23914"/>
    </source>
</evidence>
<keyword evidence="3" id="KW-0201">Cytochrome c-type biogenesis</keyword>
<gene>
    <name evidence="9" type="ORF">MARLIPOL_00593</name>
</gene>
<keyword evidence="2" id="KW-0677">Repeat</keyword>
<evidence type="ECO:0000256" key="1">
    <source>
        <dbReference type="ARBA" id="ARBA00004196"/>
    </source>
</evidence>
<evidence type="ECO:0000256" key="5">
    <source>
        <dbReference type="PROSITE-ProRule" id="PRU00339"/>
    </source>
</evidence>
<proteinExistence type="predicted"/>
<dbReference type="InterPro" id="IPR051263">
    <property type="entry name" value="C-type_cytochrome_biogenesis"/>
</dbReference>
<evidence type="ECO:0000256" key="3">
    <source>
        <dbReference type="ARBA" id="ARBA00022748"/>
    </source>
</evidence>
<dbReference type="PATRIC" id="fig|1318628.3.peg.117"/>
<dbReference type="AlphaFoldDB" id="R8B656"/>
<dbReference type="HOGENOM" id="CLU_036074_2_1_6"/>
<evidence type="ECO:0000313" key="9">
    <source>
        <dbReference type="EMBL" id="EON94004.1"/>
    </source>
</evidence>